<protein>
    <submittedName>
        <fullName evidence="1">Uncharacterized protein</fullName>
    </submittedName>
</protein>
<evidence type="ECO:0000313" key="2">
    <source>
        <dbReference type="Proteomes" id="UP000607653"/>
    </source>
</evidence>
<evidence type="ECO:0000313" key="1">
    <source>
        <dbReference type="EMBL" id="DAD33888.1"/>
    </source>
</evidence>
<organism evidence="1 2">
    <name type="scientific">Nelumbo nucifera</name>
    <name type="common">Sacred lotus</name>
    <dbReference type="NCBI Taxonomy" id="4432"/>
    <lineage>
        <taxon>Eukaryota</taxon>
        <taxon>Viridiplantae</taxon>
        <taxon>Streptophyta</taxon>
        <taxon>Embryophyta</taxon>
        <taxon>Tracheophyta</taxon>
        <taxon>Spermatophyta</taxon>
        <taxon>Magnoliopsida</taxon>
        <taxon>Proteales</taxon>
        <taxon>Nelumbonaceae</taxon>
        <taxon>Nelumbo</taxon>
    </lineage>
</organism>
<dbReference type="AlphaFoldDB" id="A0A822YXC9"/>
<name>A0A822YXC9_NELNU</name>
<accession>A0A822YXC9</accession>
<comment type="caution">
    <text evidence="1">The sequence shown here is derived from an EMBL/GenBank/DDBJ whole genome shotgun (WGS) entry which is preliminary data.</text>
</comment>
<reference evidence="1 2" key="1">
    <citation type="journal article" date="2020" name="Mol. Biol. Evol.">
        <title>Distinct Expression and Methylation Patterns for Genes with Different Fates following a Single Whole-Genome Duplication in Flowering Plants.</title>
        <authorList>
            <person name="Shi T."/>
            <person name="Rahmani R.S."/>
            <person name="Gugger P.F."/>
            <person name="Wang M."/>
            <person name="Li H."/>
            <person name="Zhang Y."/>
            <person name="Li Z."/>
            <person name="Wang Q."/>
            <person name="Van de Peer Y."/>
            <person name="Marchal K."/>
            <person name="Chen J."/>
        </authorList>
    </citation>
    <scope>NUCLEOTIDE SEQUENCE [LARGE SCALE GENOMIC DNA]</scope>
    <source>
        <tissue evidence="1">Leaf</tissue>
    </source>
</reference>
<keyword evidence="2" id="KW-1185">Reference proteome</keyword>
<dbReference type="EMBL" id="DUZY01000003">
    <property type="protein sequence ID" value="DAD33888.1"/>
    <property type="molecule type" value="Genomic_DNA"/>
</dbReference>
<dbReference type="Proteomes" id="UP000607653">
    <property type="component" value="Unassembled WGS sequence"/>
</dbReference>
<proteinExistence type="predicted"/>
<sequence>MKKGDNGVLRWVPAKTRSLPHQSDVIQELSDLNDEWSRNEEEDELVFLDSSSSIGSVDLVGNIDMRA</sequence>
<gene>
    <name evidence="1" type="ORF">HUJ06_012739</name>
</gene>